<proteinExistence type="predicted"/>
<gene>
    <name evidence="2" type="ORF">PC41400_09175</name>
</gene>
<reference evidence="2 3" key="1">
    <citation type="submission" date="2018-01" db="EMBL/GenBank/DDBJ databases">
        <title>The whole genome sequencing and assembly of Paenibacillus chitinolyticus KCCM 41400 strain.</title>
        <authorList>
            <person name="Kim J.-Y."/>
            <person name="Park M.-K."/>
            <person name="Lee Y.-J."/>
            <person name="Yi H."/>
            <person name="Bahn Y.-S."/>
            <person name="Kim J.F."/>
            <person name="Lee D.-W."/>
        </authorList>
    </citation>
    <scope>NUCLEOTIDE SEQUENCE [LARGE SCALE GENOMIC DNA]</scope>
    <source>
        <strain evidence="2 3">KCCM 41400</strain>
    </source>
</reference>
<accession>A0A410WTW8</accession>
<evidence type="ECO:0000256" key="1">
    <source>
        <dbReference type="SAM" id="Phobius"/>
    </source>
</evidence>
<sequence length="106" mass="12299">MNQTLLNVLLLLLFIGVVIQLIHYWIKKNPAHCCDCKILEKKSEKFAGMNGKMVHICNIVILCEDKIIELRVLDQQTFNAMQEQDKGRIKYRGNFMISFKKNITTG</sequence>
<evidence type="ECO:0000313" key="2">
    <source>
        <dbReference type="EMBL" id="QAV17825.1"/>
    </source>
</evidence>
<keyword evidence="1" id="KW-1133">Transmembrane helix</keyword>
<dbReference type="EMBL" id="CP026520">
    <property type="protein sequence ID" value="QAV17825.1"/>
    <property type="molecule type" value="Genomic_DNA"/>
</dbReference>
<dbReference type="KEGG" id="pchi:PC41400_09175"/>
<dbReference type="AlphaFoldDB" id="A0A410WTW8"/>
<evidence type="ECO:0008006" key="4">
    <source>
        <dbReference type="Google" id="ProtNLM"/>
    </source>
</evidence>
<organism evidence="2 3">
    <name type="scientific">Paenibacillus chitinolyticus</name>
    <dbReference type="NCBI Taxonomy" id="79263"/>
    <lineage>
        <taxon>Bacteria</taxon>
        <taxon>Bacillati</taxon>
        <taxon>Bacillota</taxon>
        <taxon>Bacilli</taxon>
        <taxon>Bacillales</taxon>
        <taxon>Paenibacillaceae</taxon>
        <taxon>Paenibacillus</taxon>
    </lineage>
</organism>
<name>A0A410WTW8_9BACL</name>
<dbReference type="Proteomes" id="UP000288943">
    <property type="component" value="Chromosome"/>
</dbReference>
<keyword evidence="1" id="KW-0472">Membrane</keyword>
<protein>
    <recommendedName>
        <fullName evidence="4">DUF2500 domain-containing protein</fullName>
    </recommendedName>
</protein>
<feature type="transmembrane region" description="Helical" evidence="1">
    <location>
        <begin position="5"/>
        <end position="26"/>
    </location>
</feature>
<keyword evidence="1" id="KW-0812">Transmembrane</keyword>
<evidence type="ECO:0000313" key="3">
    <source>
        <dbReference type="Proteomes" id="UP000288943"/>
    </source>
</evidence>